<gene>
    <name evidence="11" type="ORF">ABR63_01090</name>
</gene>
<evidence type="ECO:0000256" key="6">
    <source>
        <dbReference type="ARBA" id="ARBA00022968"/>
    </source>
</evidence>
<keyword evidence="9 10" id="KW-0472">Membrane</keyword>
<dbReference type="PIRSF" id="PIRSF005413">
    <property type="entry name" value="COX11"/>
    <property type="match status" value="1"/>
</dbReference>
<keyword evidence="6" id="KW-0735">Signal-anchor</keyword>
<dbReference type="AlphaFoldDB" id="A0A0R2PQA5"/>
<evidence type="ECO:0000256" key="8">
    <source>
        <dbReference type="ARBA" id="ARBA00023008"/>
    </source>
</evidence>
<dbReference type="PANTHER" id="PTHR21320:SF3">
    <property type="entry name" value="CYTOCHROME C OXIDASE ASSEMBLY PROTEIN COX11, MITOCHONDRIAL-RELATED"/>
    <property type="match status" value="1"/>
</dbReference>
<keyword evidence="7 10" id="KW-1133">Transmembrane helix</keyword>
<keyword evidence="8" id="KW-0186">Copper</keyword>
<dbReference type="SUPFAM" id="SSF110111">
    <property type="entry name" value="Ctag/Cox11"/>
    <property type="match status" value="1"/>
</dbReference>
<evidence type="ECO:0000256" key="4">
    <source>
        <dbReference type="ARBA" id="ARBA00015384"/>
    </source>
</evidence>
<evidence type="ECO:0000313" key="12">
    <source>
        <dbReference type="Proteomes" id="UP000050874"/>
    </source>
</evidence>
<dbReference type="Pfam" id="PF04442">
    <property type="entry name" value="CtaG_Cox11"/>
    <property type="match status" value="1"/>
</dbReference>
<evidence type="ECO:0000256" key="10">
    <source>
        <dbReference type="SAM" id="Phobius"/>
    </source>
</evidence>
<accession>A0A0R2PQA5</accession>
<dbReference type="InterPro" id="IPR023471">
    <property type="entry name" value="CtaG/Cox11_dom_sf"/>
</dbReference>
<dbReference type="EMBL" id="LIAV01000158">
    <property type="protein sequence ID" value="KRO40206.1"/>
    <property type="molecule type" value="Genomic_DNA"/>
</dbReference>
<evidence type="ECO:0000256" key="7">
    <source>
        <dbReference type="ARBA" id="ARBA00022989"/>
    </source>
</evidence>
<sequence>MNEGSKRTIKLLCFAVLGMFTFSFALVPLYDVFCEITGLNGKVELSATTNQTLETEDGRDVAIQFISHNNEQMPWIFRPSEASIKVRTGKYHTTTFYVKNTTSKTMTAQAIPSVAPSNAAAHLKKLECFCFEQQELAPGEEALLPVKFIFDDELPESIKSVVLSYTIFDVTDYNDVELTEHHNEHDHNDGHDMESTL</sequence>
<protein>
    <recommendedName>
        <fullName evidence="4">Cytochrome c oxidase assembly protein CtaG</fullName>
    </recommendedName>
</protein>
<evidence type="ECO:0000256" key="3">
    <source>
        <dbReference type="ARBA" id="ARBA00009620"/>
    </source>
</evidence>
<comment type="similarity">
    <text evidence="3">Belongs to the COX11/CtaG family.</text>
</comment>
<comment type="subcellular location">
    <subcellularLocation>
        <location evidence="2">Cell inner membrane</location>
        <topology evidence="2">Single-pass type II membrane protein</topology>
        <orientation evidence="2">Periplasmic side</orientation>
    </subcellularLocation>
</comment>
<organism evidence="11 12">
    <name type="scientific">SAR86 cluster bacterium BACL1 MAG-120920-bin57</name>
    <dbReference type="NCBI Taxonomy" id="1655571"/>
    <lineage>
        <taxon>Bacteria</taxon>
        <taxon>Pseudomonadati</taxon>
        <taxon>Pseudomonadota</taxon>
        <taxon>Gammaproteobacteria</taxon>
        <taxon>SAR86 cluster</taxon>
    </lineage>
</organism>
<comment type="caution">
    <text evidence="11">The sequence shown here is derived from an EMBL/GenBank/DDBJ whole genome shotgun (WGS) entry which is preliminary data.</text>
</comment>
<dbReference type="NCBIfam" id="NF003465">
    <property type="entry name" value="PRK05089.1"/>
    <property type="match status" value="1"/>
</dbReference>
<evidence type="ECO:0000256" key="5">
    <source>
        <dbReference type="ARBA" id="ARBA00022692"/>
    </source>
</evidence>
<feature type="transmembrane region" description="Helical" evidence="10">
    <location>
        <begin position="12"/>
        <end position="30"/>
    </location>
</feature>
<dbReference type="Gene3D" id="2.60.370.10">
    <property type="entry name" value="Ctag/Cox11"/>
    <property type="match status" value="1"/>
</dbReference>
<evidence type="ECO:0000313" key="11">
    <source>
        <dbReference type="EMBL" id="KRO40206.1"/>
    </source>
</evidence>
<dbReference type="GO" id="GO:0005886">
    <property type="term" value="C:plasma membrane"/>
    <property type="evidence" value="ECO:0007669"/>
    <property type="project" value="UniProtKB-SubCell"/>
</dbReference>
<evidence type="ECO:0000256" key="9">
    <source>
        <dbReference type="ARBA" id="ARBA00023136"/>
    </source>
</evidence>
<reference evidence="12" key="1">
    <citation type="submission" date="2015-10" db="EMBL/GenBank/DDBJ databases">
        <title>Metagenome-Assembled Genomes uncover a global brackish microbiome.</title>
        <authorList>
            <person name="Hugerth L.W."/>
            <person name="Larsson J."/>
            <person name="Alneberg J."/>
            <person name="Lindh M.V."/>
            <person name="Legrand C."/>
            <person name="Pinhassi J."/>
            <person name="Andersson A."/>
        </authorList>
    </citation>
    <scope>NUCLEOTIDE SEQUENCE [LARGE SCALE GENOMIC DNA]</scope>
</reference>
<name>A0A0R2PQA5_9GAMM</name>
<evidence type="ECO:0000256" key="2">
    <source>
        <dbReference type="ARBA" id="ARBA00004382"/>
    </source>
</evidence>
<dbReference type="Proteomes" id="UP000050874">
    <property type="component" value="Unassembled WGS sequence"/>
</dbReference>
<dbReference type="GO" id="GO:0005507">
    <property type="term" value="F:copper ion binding"/>
    <property type="evidence" value="ECO:0007669"/>
    <property type="project" value="InterPro"/>
</dbReference>
<dbReference type="PANTHER" id="PTHR21320">
    <property type="entry name" value="CYTOCHROME C OXIDASE ASSEMBLY PROTEIN COX11-RELATED"/>
    <property type="match status" value="1"/>
</dbReference>
<evidence type="ECO:0000256" key="1">
    <source>
        <dbReference type="ARBA" id="ARBA00004007"/>
    </source>
</evidence>
<proteinExistence type="inferred from homology"/>
<comment type="function">
    <text evidence="1">Exerts its effect at some terminal stage of cytochrome c oxidase synthesis, probably by being involved in the insertion of the copper B into subunit I.</text>
</comment>
<keyword evidence="5 10" id="KW-0812">Transmembrane</keyword>
<dbReference type="InterPro" id="IPR007533">
    <property type="entry name" value="Cyt_c_oxidase_assmbl_CtaG"/>
</dbReference>